<feature type="domain" description="LysM" evidence="2">
    <location>
        <begin position="30"/>
        <end position="73"/>
    </location>
</feature>
<dbReference type="GO" id="GO:0030655">
    <property type="term" value="P:beta-lactam antibiotic catabolic process"/>
    <property type="evidence" value="ECO:0007669"/>
    <property type="project" value="InterPro"/>
</dbReference>
<protein>
    <submittedName>
        <fullName evidence="3">Beta-lactamase class A</fullName>
    </submittedName>
</protein>
<dbReference type="GO" id="GO:0008800">
    <property type="term" value="F:beta-lactamase activity"/>
    <property type="evidence" value="ECO:0007669"/>
    <property type="project" value="InterPro"/>
</dbReference>
<dbReference type="Gene3D" id="3.40.710.10">
    <property type="entry name" value="DD-peptidase/beta-lactamase superfamily"/>
    <property type="match status" value="1"/>
</dbReference>
<evidence type="ECO:0000313" key="4">
    <source>
        <dbReference type="Proteomes" id="UP000192582"/>
    </source>
</evidence>
<dbReference type="STRING" id="695939.SAMN00790413_05137"/>
<dbReference type="PROSITE" id="PS51782">
    <property type="entry name" value="LYSM"/>
    <property type="match status" value="1"/>
</dbReference>
<accession>A0A1W1UTL5</accession>
<dbReference type="InterPro" id="IPR012338">
    <property type="entry name" value="Beta-lactam/transpept-like"/>
</dbReference>
<dbReference type="SUPFAM" id="SSF56601">
    <property type="entry name" value="beta-lactamase/transpeptidase-like"/>
    <property type="match status" value="1"/>
</dbReference>
<reference evidence="3 4" key="1">
    <citation type="submission" date="2017-04" db="EMBL/GenBank/DDBJ databases">
        <authorList>
            <person name="Afonso C.L."/>
            <person name="Miller P.J."/>
            <person name="Scott M.A."/>
            <person name="Spackman E."/>
            <person name="Goraichik I."/>
            <person name="Dimitrov K.M."/>
            <person name="Suarez D.L."/>
            <person name="Swayne D.E."/>
        </authorList>
    </citation>
    <scope>NUCLEOTIDE SEQUENCE [LARGE SCALE GENOMIC DNA]</scope>
    <source>
        <strain evidence="3 4">KR-140</strain>
    </source>
</reference>
<evidence type="ECO:0000259" key="2">
    <source>
        <dbReference type="PROSITE" id="PS51782"/>
    </source>
</evidence>
<dbReference type="InterPro" id="IPR018392">
    <property type="entry name" value="LysM"/>
</dbReference>
<dbReference type="OrthoDB" id="57465at2"/>
<dbReference type="Pfam" id="PF01476">
    <property type="entry name" value="LysM"/>
    <property type="match status" value="1"/>
</dbReference>
<keyword evidence="4" id="KW-1185">Reference proteome</keyword>
<evidence type="ECO:0000256" key="1">
    <source>
        <dbReference type="SAM" id="MobiDB-lite"/>
    </source>
</evidence>
<sequence>MSNHILPYRTSVLKVTLAFLTPTPVPDLAATHTVHTADTLYHLAQTSHTTAAELQRLNNLTQPGLHIGQTLVLPRRPRSPSLRRPHSPQRRRRPLLRRLPGVAIPSRPPTFHLRPFVTGDVSFYIAVYDPKTLIAQRAYATGGANTLYPLASTFKTPVVRAALRDVDAERLSLNTPPTTTTANRSLESYSSGTHPLSYLLDRMISKSENTAADIVFRTVGPERVAQQVHALSPCTSILITTKAWRSIQGGMLPAQNRSTLLNAAQVYQALPWEQRVAFASKLNAASLRVQAPQLSHQLDAYFAGPNYDPRLDVAVQNSSTAHAYADLLAQLLSRPGRTPGRAAQLRNFYAPGCCHPGTDRVTEKPAVPVTYWGSKGGIGWGNLNLTGFIQLVDGRILTYTYFNHGSQVKDALAIRPRIFKLVPWINSLPPSLTR</sequence>
<dbReference type="PANTHER" id="PTHR35333">
    <property type="entry name" value="BETA-LACTAMASE"/>
    <property type="match status" value="1"/>
</dbReference>
<dbReference type="CDD" id="cd00118">
    <property type="entry name" value="LysM"/>
    <property type="match status" value="1"/>
</dbReference>
<dbReference type="InterPro" id="IPR000871">
    <property type="entry name" value="Beta-lactam_class-A"/>
</dbReference>
<proteinExistence type="predicted"/>
<dbReference type="AlphaFoldDB" id="A0A1W1UTL5"/>
<dbReference type="InterPro" id="IPR036779">
    <property type="entry name" value="LysM_dom_sf"/>
</dbReference>
<name>A0A1W1UTL5_9DEIO</name>
<dbReference type="Pfam" id="PF13354">
    <property type="entry name" value="Beta-lactamase2"/>
    <property type="match status" value="1"/>
</dbReference>
<dbReference type="SUPFAM" id="SSF54106">
    <property type="entry name" value="LysM domain"/>
    <property type="match status" value="1"/>
</dbReference>
<dbReference type="GO" id="GO:0046677">
    <property type="term" value="P:response to antibiotic"/>
    <property type="evidence" value="ECO:0007669"/>
    <property type="project" value="InterPro"/>
</dbReference>
<dbReference type="SMART" id="SM00257">
    <property type="entry name" value="LysM"/>
    <property type="match status" value="1"/>
</dbReference>
<feature type="region of interest" description="Disordered" evidence="1">
    <location>
        <begin position="68"/>
        <end position="97"/>
    </location>
</feature>
<dbReference type="InterPro" id="IPR045155">
    <property type="entry name" value="Beta-lactam_cat"/>
</dbReference>
<dbReference type="Proteomes" id="UP000192582">
    <property type="component" value="Unassembled WGS sequence"/>
</dbReference>
<feature type="compositionally biased region" description="Basic residues" evidence="1">
    <location>
        <begin position="75"/>
        <end position="96"/>
    </location>
</feature>
<dbReference type="Gene3D" id="3.10.350.10">
    <property type="entry name" value="LysM domain"/>
    <property type="match status" value="1"/>
</dbReference>
<gene>
    <name evidence="3" type="ORF">SAMN00790413_05137</name>
</gene>
<dbReference type="PANTHER" id="PTHR35333:SF4">
    <property type="entry name" value="SLR0121 PROTEIN"/>
    <property type="match status" value="1"/>
</dbReference>
<organism evidence="3 4">
    <name type="scientific">Deinococcus hopiensis KR-140</name>
    <dbReference type="NCBI Taxonomy" id="695939"/>
    <lineage>
        <taxon>Bacteria</taxon>
        <taxon>Thermotogati</taxon>
        <taxon>Deinococcota</taxon>
        <taxon>Deinococci</taxon>
        <taxon>Deinococcales</taxon>
        <taxon>Deinococcaceae</taxon>
        <taxon>Deinococcus</taxon>
    </lineage>
</organism>
<dbReference type="EMBL" id="FWWU01000007">
    <property type="protein sequence ID" value="SMB84447.1"/>
    <property type="molecule type" value="Genomic_DNA"/>
</dbReference>
<evidence type="ECO:0000313" key="3">
    <source>
        <dbReference type="EMBL" id="SMB84447.1"/>
    </source>
</evidence>